<accession>A0A060UW21</accession>
<evidence type="ECO:0000313" key="3">
    <source>
        <dbReference type="EMBL" id="SMH66518.1"/>
    </source>
</evidence>
<dbReference type="EMBL" id="LT841305">
    <property type="protein sequence ID" value="SMH66518.1"/>
    <property type="molecule type" value="Genomic_DNA"/>
</dbReference>
<dbReference type="SUPFAM" id="SSF56300">
    <property type="entry name" value="Metallo-dependent phosphatases"/>
    <property type="match status" value="1"/>
</dbReference>
<dbReference type="InterPro" id="IPR004843">
    <property type="entry name" value="Calcineurin-like_PHP"/>
</dbReference>
<dbReference type="RefSeq" id="WP_035193793.1">
    <property type="nucleotide sequence ID" value="NZ_CCCS020000039.1"/>
</dbReference>
<dbReference type="EMBL" id="CCCS020000039">
    <property type="protein sequence ID" value="CDQ10958.1"/>
    <property type="molecule type" value="Genomic_DNA"/>
</dbReference>
<dbReference type="InterPro" id="IPR029052">
    <property type="entry name" value="Metallo-depent_PP-like"/>
</dbReference>
<dbReference type="Pfam" id="PF00149">
    <property type="entry name" value="Metallophos"/>
    <property type="match status" value="1"/>
</dbReference>
<evidence type="ECO:0000313" key="2">
    <source>
        <dbReference type="EMBL" id="CDQ10958.1"/>
    </source>
</evidence>
<evidence type="ECO:0000313" key="4">
    <source>
        <dbReference type="Proteomes" id="UP000193925"/>
    </source>
</evidence>
<gene>
    <name evidence="3" type="ORF">AFERRI_30250</name>
    <name evidence="2" type="ORF">AFERRI_440005</name>
</gene>
<dbReference type="Proteomes" id="UP000193925">
    <property type="component" value="Chromosome AFERRI"/>
</dbReference>
<dbReference type="Gene3D" id="3.60.21.10">
    <property type="match status" value="1"/>
</dbReference>
<sequence length="486" mass="55276">MIFSVLHISDLHRDLSDEVANEWLLDSLARDFDQFDEQTPKIMRPALCIVSGDLVHGVVPNTKGADQELKRQYAQAEGFLVGLADRFFDGDRERVVILPGNHDVCLSDVMASVQRIEIPVEPEKKTKLVDELFAPKSKLRWSWREMCFFRITNSEMYRDRFRYFASTYNSFYQGKRTYQLTPEQQFEVFDFANLGFCVVALNSCFNNDPLKRAGAFHPNTLAEACRALRQSNRAGWLTSVAWHHNLVGGPTQDDYLDAGFLQLLIDAGASLGFHGHQHLPECFDERYRLGKNPRKMTIVSASTLCAEPNNLRPGVPRSYNVVELDTSDWVGCVHQRQMVNMEMTLPVWGPGHFINTNSSFFDFEICKPLVTRPPQLDVQLALDRADKLLGVHLWREALEVLDEIKEVPLARPLLVKVLDELGDERLTITTMWPPLNNAEAVILGGAVLNGGTREEAESFIRLSLVSDNKDASVRDISRRIVERRLK</sequence>
<proteinExistence type="predicted"/>
<reference evidence="3 4" key="3">
    <citation type="submission" date="2017-03" db="EMBL/GenBank/DDBJ databases">
        <authorList>
            <person name="Regsiter A."/>
            <person name="William W."/>
        </authorList>
    </citation>
    <scope>NUCLEOTIDE SEQUENCE [LARGE SCALE GENOMIC DNA]</scope>
    <source>
        <strain evidence="3">PRJEB5721</strain>
    </source>
</reference>
<evidence type="ECO:0000259" key="1">
    <source>
        <dbReference type="Pfam" id="PF00149"/>
    </source>
</evidence>
<dbReference type="GO" id="GO:0016787">
    <property type="term" value="F:hydrolase activity"/>
    <property type="evidence" value="ECO:0007669"/>
    <property type="project" value="InterPro"/>
</dbReference>
<name>A0A060UW21_9PROT</name>
<dbReference type="AlphaFoldDB" id="A0A060UW21"/>
<reference evidence="2" key="1">
    <citation type="submission" date="2014-03" db="EMBL/GenBank/DDBJ databases">
        <authorList>
            <person name="Genoscope - CEA"/>
        </authorList>
    </citation>
    <scope>NUCLEOTIDE SEQUENCE [LARGE SCALE GENOMIC DNA]</scope>
    <source>
        <strain evidence="2">CF27</strain>
    </source>
</reference>
<feature type="domain" description="Calcineurin-like phosphoesterase" evidence="1">
    <location>
        <begin position="4"/>
        <end position="279"/>
    </location>
</feature>
<reference evidence="2" key="2">
    <citation type="submission" date="2014-07" db="EMBL/GenBank/DDBJ databases">
        <title>Initial genome analysis of the psychrotolerant acidophile Acidithiobacillus ferrivorans CF27: insights into iron and sulfur oxidation pathways and into biofilm formation.</title>
        <authorList>
            <person name="Talla E."/>
            <person name="Hedrich S."/>
            <person name="Mangenot S."/>
            <person name="Ji B."/>
            <person name="Johnson D.B."/>
            <person name="Barbe V."/>
            <person name="Bonnefoy V."/>
        </authorList>
    </citation>
    <scope>NUCLEOTIDE SEQUENCE [LARGE SCALE GENOMIC DNA]</scope>
    <source>
        <strain evidence="2">CF27</strain>
    </source>
</reference>
<protein>
    <submittedName>
        <fullName evidence="2 3">Metallophosphoesterase</fullName>
    </submittedName>
</protein>
<keyword evidence="4" id="KW-1185">Reference proteome</keyword>
<organism evidence="2">
    <name type="scientific">Acidithiobacillus ferrivorans</name>
    <dbReference type="NCBI Taxonomy" id="160808"/>
    <lineage>
        <taxon>Bacteria</taxon>
        <taxon>Pseudomonadati</taxon>
        <taxon>Pseudomonadota</taxon>
        <taxon>Acidithiobacillia</taxon>
        <taxon>Acidithiobacillales</taxon>
        <taxon>Acidithiobacillaceae</taxon>
        <taxon>Acidithiobacillus</taxon>
    </lineage>
</organism>